<dbReference type="Proteomes" id="UP000295151">
    <property type="component" value="Unassembled WGS sequence"/>
</dbReference>
<reference evidence="1 2" key="1">
    <citation type="submission" date="2019-03" db="EMBL/GenBank/DDBJ databases">
        <title>Genomic Encyclopedia of Type Strains, Phase III (KMG-III): the genomes of soil and plant-associated and newly described type strains.</title>
        <authorList>
            <person name="Whitman W."/>
        </authorList>
    </citation>
    <scope>NUCLEOTIDE SEQUENCE [LARGE SCALE GENOMIC DNA]</scope>
    <source>
        <strain evidence="1 2">VKM Ac-2575</strain>
    </source>
</reference>
<dbReference type="AlphaFoldDB" id="A0A4R7TD34"/>
<dbReference type="Pfam" id="PF21863">
    <property type="entry name" value="HTH_67"/>
    <property type="match status" value="1"/>
</dbReference>
<dbReference type="EMBL" id="SOCE01000001">
    <property type="protein sequence ID" value="TDU90041.1"/>
    <property type="molecule type" value="Genomic_DNA"/>
</dbReference>
<accession>A0A4R7TD34</accession>
<evidence type="ECO:0000313" key="2">
    <source>
        <dbReference type="Proteomes" id="UP000295151"/>
    </source>
</evidence>
<dbReference type="NCBIfam" id="NF047719">
    <property type="entry name" value="SCO6745_fam_HTH"/>
    <property type="match status" value="1"/>
</dbReference>
<gene>
    <name evidence="1" type="ORF">EV138_3624</name>
</gene>
<keyword evidence="2" id="KW-1185">Reference proteome</keyword>
<evidence type="ECO:0008006" key="3">
    <source>
        <dbReference type="Google" id="ProtNLM"/>
    </source>
</evidence>
<name>A0A4R7TD34_9ACTN</name>
<evidence type="ECO:0000313" key="1">
    <source>
        <dbReference type="EMBL" id="TDU90041.1"/>
    </source>
</evidence>
<dbReference type="InterPro" id="IPR054058">
    <property type="entry name" value="HTH_67"/>
</dbReference>
<sequence>MWKVLEPYHAITYFAPETRQATDALGLRGGWMSYFACRAAPLGPVGPDLVTAVFYNFHPSMVARALPDAWTFATPEQLVATRLQAVDDAVRRMLPETGAPVRRTAELARQAAEVAPLGGRPIAAANAALDWPDEPHLVLWHATTILRESRGDGHVSALVTAGLSPCQANVTISAAGGPSKAVYQASRRWSDDEWAEAEEDLRSRGLLAADGTLTEKGWALRRQVEDTTDALAEQGWAKLGDAATEELDRLVRPISGAIMASGLVPADNPMALRWEKDELPH</sequence>
<organism evidence="1 2">
    <name type="scientific">Kribbella voronezhensis</name>
    <dbReference type="NCBI Taxonomy" id="2512212"/>
    <lineage>
        <taxon>Bacteria</taxon>
        <taxon>Bacillati</taxon>
        <taxon>Actinomycetota</taxon>
        <taxon>Actinomycetes</taxon>
        <taxon>Propionibacteriales</taxon>
        <taxon>Kribbellaceae</taxon>
        <taxon>Kribbella</taxon>
    </lineage>
</organism>
<proteinExistence type="predicted"/>
<protein>
    <recommendedName>
        <fullName evidence="3">SalK</fullName>
    </recommendedName>
</protein>
<comment type="caution">
    <text evidence="1">The sequence shown here is derived from an EMBL/GenBank/DDBJ whole genome shotgun (WGS) entry which is preliminary data.</text>
</comment>